<feature type="domain" description="Glycosyltransferase 2-like" evidence="1">
    <location>
        <begin position="83"/>
        <end position="195"/>
    </location>
</feature>
<gene>
    <name evidence="2" type="ORF">DSM101010T_09100</name>
</gene>
<dbReference type="PANTHER" id="PTHR43685:SF2">
    <property type="entry name" value="GLYCOSYLTRANSFERASE 2-LIKE DOMAIN-CONTAINING PROTEIN"/>
    <property type="match status" value="1"/>
</dbReference>
<keyword evidence="3" id="KW-1185">Reference proteome</keyword>
<dbReference type="InterPro" id="IPR029044">
    <property type="entry name" value="Nucleotide-diphossugar_trans"/>
</dbReference>
<feature type="domain" description="Glycosyltransferase 2-like" evidence="1">
    <location>
        <begin position="8"/>
        <end position="57"/>
    </location>
</feature>
<accession>A0A7J0BHH1</accession>
<evidence type="ECO:0000313" key="2">
    <source>
        <dbReference type="EMBL" id="GFM32545.1"/>
    </source>
</evidence>
<dbReference type="InterPro" id="IPR001173">
    <property type="entry name" value="Glyco_trans_2-like"/>
</dbReference>
<dbReference type="PANTHER" id="PTHR43685">
    <property type="entry name" value="GLYCOSYLTRANSFERASE"/>
    <property type="match status" value="1"/>
</dbReference>
<name>A0A7J0BHH1_9BACT</name>
<organism evidence="2 3">
    <name type="scientific">Desulfovibrio subterraneus</name>
    <dbReference type="NCBI Taxonomy" id="2718620"/>
    <lineage>
        <taxon>Bacteria</taxon>
        <taxon>Pseudomonadati</taxon>
        <taxon>Thermodesulfobacteriota</taxon>
        <taxon>Desulfovibrionia</taxon>
        <taxon>Desulfovibrionales</taxon>
        <taxon>Desulfovibrionaceae</taxon>
        <taxon>Desulfovibrio</taxon>
    </lineage>
</organism>
<dbReference type="InterPro" id="IPR050834">
    <property type="entry name" value="Glycosyltransf_2"/>
</dbReference>
<proteinExistence type="predicted"/>
<dbReference type="EMBL" id="BLVO01000012">
    <property type="protein sequence ID" value="GFM32545.1"/>
    <property type="molecule type" value="Genomic_DNA"/>
</dbReference>
<dbReference type="SUPFAM" id="SSF53448">
    <property type="entry name" value="Nucleotide-diphospho-sugar transferases"/>
    <property type="match status" value="1"/>
</dbReference>
<comment type="caution">
    <text evidence="2">The sequence shown here is derived from an EMBL/GenBank/DDBJ whole genome shotgun (WGS) entry which is preliminary data.</text>
</comment>
<dbReference type="Pfam" id="PF00535">
    <property type="entry name" value="Glycos_transf_2"/>
    <property type="match status" value="2"/>
</dbReference>
<reference evidence="2 3" key="1">
    <citation type="submission" date="2020-05" db="EMBL/GenBank/DDBJ databases">
        <title>Draft genome sequence of Desulfovibrio sp. strain HN2T.</title>
        <authorList>
            <person name="Ueno A."/>
            <person name="Tamazawa S."/>
            <person name="Tamamura S."/>
            <person name="Murakami T."/>
            <person name="Kiyama T."/>
            <person name="Inomata H."/>
            <person name="Amano Y."/>
            <person name="Miyakawa K."/>
            <person name="Tamaki H."/>
            <person name="Naganuma T."/>
            <person name="Kaneko K."/>
        </authorList>
    </citation>
    <scope>NUCLEOTIDE SEQUENCE [LARGE SCALE GENOMIC DNA]</scope>
    <source>
        <strain evidence="2 3">HN2</strain>
    </source>
</reference>
<evidence type="ECO:0000259" key="1">
    <source>
        <dbReference type="Pfam" id="PF00535"/>
    </source>
</evidence>
<evidence type="ECO:0000313" key="3">
    <source>
        <dbReference type="Proteomes" id="UP000503840"/>
    </source>
</evidence>
<protein>
    <recommendedName>
        <fullName evidence="1">Glycosyltransferase 2-like domain-containing protein</fullName>
    </recommendedName>
</protein>
<dbReference type="Gene3D" id="3.90.550.10">
    <property type="entry name" value="Spore Coat Polysaccharide Biosynthesis Protein SpsA, Chain A"/>
    <property type="match status" value="1"/>
</dbReference>
<sequence length="276" mass="32008">MADMETISIVVPSYNHAQYIEACLDSIYFQDYGRLEIIIVDDCSPDDSREVIRGWLSNVDAQQVSYASRFNEATDEVERTWHKRYERDGRSITFVSNERNMGSTATYNRGFRMTTGEFCSFVVSDDMCHPQMLSTLAAPLREDKADFVYSDMFIVDDRGRIMREFRLPEYDFSRSFGDWYLCGVSTLYRRSLHERFGFYDESAMADDHECYLRFAMGGARFLHVPKTLYSVRSHDQREVGLHSKDRFSALLDYSKKLTLKARAWNRANGGAEQGGK</sequence>
<dbReference type="AlphaFoldDB" id="A0A7J0BHH1"/>
<dbReference type="Proteomes" id="UP000503840">
    <property type="component" value="Unassembled WGS sequence"/>
</dbReference>
<dbReference type="RefSeq" id="WP_243452070.1">
    <property type="nucleotide sequence ID" value="NZ_BLVO01000012.1"/>
</dbReference>